<keyword evidence="3" id="KW-1185">Reference proteome</keyword>
<organism evidence="2 3">
    <name type="scientific">Legionella steelei</name>
    <dbReference type="NCBI Taxonomy" id="947033"/>
    <lineage>
        <taxon>Bacteria</taxon>
        <taxon>Pseudomonadati</taxon>
        <taxon>Pseudomonadota</taxon>
        <taxon>Gammaproteobacteria</taxon>
        <taxon>Legionellales</taxon>
        <taxon>Legionellaceae</taxon>
        <taxon>Legionella</taxon>
    </lineage>
</organism>
<evidence type="ECO:0000313" key="3">
    <source>
        <dbReference type="Proteomes" id="UP000054926"/>
    </source>
</evidence>
<sequence>MFINIASLFDFISNFLRKESEPKDADSFPSFIAIAIGAIGLVVLVDYVINRYLRQLNTNYYTNDISNNKSPELKKLEEKFITKGFFIKETDGKSLIFVNPDMPKILIKHPGVCARWSPLFRHNHQQQIKQFIKREKFKYIVVPQTKVEEDYLIEDKLPVNAFDIREQIELYTKHIDNFTAAAEEFTRLLLIVSFTDLLGGYWSSLSSTAIPRYDNALLYLDHGYGKIGLIDVKSLYINSESELSCENNEQIFERWKRAVIFFPYHLNQIIAQIERFDKNILKKEKSWKISKKKCLFFLIKFMEPMHDFYTTITSPQIMLMC</sequence>
<keyword evidence="1" id="KW-0812">Transmembrane</keyword>
<comment type="caution">
    <text evidence="2">The sequence shown here is derived from an EMBL/GenBank/DDBJ whole genome shotgun (WGS) entry which is preliminary data.</text>
</comment>
<feature type="transmembrane region" description="Helical" evidence="1">
    <location>
        <begin position="28"/>
        <end position="49"/>
    </location>
</feature>
<evidence type="ECO:0000313" key="2">
    <source>
        <dbReference type="EMBL" id="KTD67197.1"/>
    </source>
</evidence>
<reference evidence="2 3" key="1">
    <citation type="submission" date="2015-11" db="EMBL/GenBank/DDBJ databases">
        <title>Genomic analysis of 38 Legionella species identifies large and diverse effector repertoires.</title>
        <authorList>
            <person name="Burstein D."/>
            <person name="Amaro F."/>
            <person name="Zusman T."/>
            <person name="Lifshitz Z."/>
            <person name="Cohen O."/>
            <person name="Gilbert J.A."/>
            <person name="Pupko T."/>
            <person name="Shuman H.A."/>
            <person name="Segal G."/>
        </authorList>
    </citation>
    <scope>NUCLEOTIDE SEQUENCE [LARGE SCALE GENOMIC DNA]</scope>
    <source>
        <strain evidence="2 3">IMVS3376</strain>
    </source>
</reference>
<evidence type="ECO:0000256" key="1">
    <source>
        <dbReference type="SAM" id="Phobius"/>
    </source>
</evidence>
<gene>
    <name evidence="2" type="ORF">Lste_3403</name>
</gene>
<proteinExistence type="predicted"/>
<dbReference type="STRING" id="947033.Lste_3403"/>
<protein>
    <submittedName>
        <fullName evidence="2">Uncharacterized protein</fullName>
    </submittedName>
</protein>
<name>A0A0W0ZDE5_9GAMM</name>
<dbReference type="EMBL" id="LNYY01000021">
    <property type="protein sequence ID" value="KTD67197.1"/>
    <property type="molecule type" value="Genomic_DNA"/>
</dbReference>
<accession>A0A0W0ZDE5</accession>
<keyword evidence="1" id="KW-1133">Transmembrane helix</keyword>
<keyword evidence="1" id="KW-0472">Membrane</keyword>
<dbReference type="PATRIC" id="fig|947033.5.peg.3619"/>
<dbReference type="Proteomes" id="UP000054926">
    <property type="component" value="Unassembled WGS sequence"/>
</dbReference>
<dbReference type="AlphaFoldDB" id="A0A0W0ZDE5"/>